<name>A0A5P1X0U9_9LACO</name>
<dbReference type="RefSeq" id="WP_150204003.1">
    <property type="nucleotide sequence ID" value="NZ_CAXYVY010000003.1"/>
</dbReference>
<sequence length="202" mass="22942">MADSRKNQNLKKRERNMWKWAFGCVTALIVILIVFVMYQVTAPVENANESSALATNETTFEVKLNSTQVNALADNYLTRLQDKQHYNFVVGEKYATVSGSSKFLGAKVAFAVNFVPIRQKNGNVLLKAKGMSVGRLNLPVTYVLGYINKHNKLPEWVTINQRKKTVLLDINKYSKKQSVHYAAKKIDLPNKEFIFTITIPKQ</sequence>
<evidence type="ECO:0000256" key="1">
    <source>
        <dbReference type="SAM" id="Phobius"/>
    </source>
</evidence>
<accession>A0A5P1X0U9</accession>
<evidence type="ECO:0000313" key="3">
    <source>
        <dbReference type="Proteomes" id="UP000325295"/>
    </source>
</evidence>
<gene>
    <name evidence="2" type="ORF">F0161_05915</name>
</gene>
<organism evidence="2 3">
    <name type="scientific">Paucilactobacillus nenjiangensis</name>
    <dbReference type="NCBI Taxonomy" id="1296540"/>
    <lineage>
        <taxon>Bacteria</taxon>
        <taxon>Bacillati</taxon>
        <taxon>Bacillota</taxon>
        <taxon>Bacilli</taxon>
        <taxon>Lactobacillales</taxon>
        <taxon>Lactobacillaceae</taxon>
        <taxon>Paucilactobacillus</taxon>
    </lineage>
</organism>
<feature type="transmembrane region" description="Helical" evidence="1">
    <location>
        <begin position="20"/>
        <end position="40"/>
    </location>
</feature>
<dbReference type="Pfam" id="PF09911">
    <property type="entry name" value="DUF2140"/>
    <property type="match status" value="1"/>
</dbReference>
<dbReference type="KEGG" id="lnn:F0161_05915"/>
<keyword evidence="1" id="KW-1133">Transmembrane helix</keyword>
<dbReference type="EMBL" id="CP043939">
    <property type="protein sequence ID" value="QER67436.1"/>
    <property type="molecule type" value="Genomic_DNA"/>
</dbReference>
<keyword evidence="3" id="KW-1185">Reference proteome</keyword>
<dbReference type="AlphaFoldDB" id="A0A5P1X0U9"/>
<proteinExistence type="predicted"/>
<reference evidence="2 3" key="1">
    <citation type="submission" date="2019-09" db="EMBL/GenBank/DDBJ databases">
        <title>Complete Genome Sequence of Lactobacillus nenjiangensis SH-Y15, isolated from sauerkraut.</title>
        <authorList>
            <person name="Yang H."/>
        </authorList>
    </citation>
    <scope>NUCLEOTIDE SEQUENCE [LARGE SCALE GENOMIC DNA]</scope>
    <source>
        <strain evidence="2 3">SH-Y15</strain>
    </source>
</reference>
<dbReference type="OrthoDB" id="2241695at2"/>
<dbReference type="Proteomes" id="UP000325295">
    <property type="component" value="Chromosome"/>
</dbReference>
<dbReference type="InterPro" id="IPR018672">
    <property type="entry name" value="DUF2140"/>
</dbReference>
<keyword evidence="1" id="KW-0472">Membrane</keyword>
<keyword evidence="1" id="KW-0812">Transmembrane</keyword>
<protein>
    <submittedName>
        <fullName evidence="2">DUF2140 family protein</fullName>
    </submittedName>
</protein>
<evidence type="ECO:0000313" key="2">
    <source>
        <dbReference type="EMBL" id="QER67436.1"/>
    </source>
</evidence>